<organism evidence="4 5">
    <name type="scientific">Nocardioides salarius</name>
    <dbReference type="NCBI Taxonomy" id="374513"/>
    <lineage>
        <taxon>Bacteria</taxon>
        <taxon>Bacillati</taxon>
        <taxon>Actinomycetota</taxon>
        <taxon>Actinomycetes</taxon>
        <taxon>Propionibacteriales</taxon>
        <taxon>Nocardioidaceae</taxon>
        <taxon>Nocardioides</taxon>
    </lineage>
</organism>
<dbReference type="InterPro" id="IPR000160">
    <property type="entry name" value="GGDEF_dom"/>
</dbReference>
<dbReference type="Gene3D" id="3.30.70.270">
    <property type="match status" value="1"/>
</dbReference>
<gene>
    <name evidence="4" type="ORF">JOE61_001394</name>
</gene>
<name>A0ABS2M8R4_9ACTN</name>
<evidence type="ECO:0000313" key="4">
    <source>
        <dbReference type="EMBL" id="MBM7507580.1"/>
    </source>
</evidence>
<dbReference type="InterPro" id="IPR029787">
    <property type="entry name" value="Nucleotide_cyclase"/>
</dbReference>
<dbReference type="SUPFAM" id="SSF141868">
    <property type="entry name" value="EAL domain-like"/>
    <property type="match status" value="1"/>
</dbReference>
<dbReference type="InterPro" id="IPR035919">
    <property type="entry name" value="EAL_sf"/>
</dbReference>
<evidence type="ECO:0000313" key="5">
    <source>
        <dbReference type="Proteomes" id="UP000732378"/>
    </source>
</evidence>
<dbReference type="SMART" id="SM00267">
    <property type="entry name" value="GGDEF"/>
    <property type="match status" value="1"/>
</dbReference>
<evidence type="ECO:0000256" key="1">
    <source>
        <dbReference type="SAM" id="MobiDB-lite"/>
    </source>
</evidence>
<dbReference type="RefSeq" id="WP_193670179.1">
    <property type="nucleotide sequence ID" value="NZ_JACDTV010000012.1"/>
</dbReference>
<dbReference type="PANTHER" id="PTHR44757:SF2">
    <property type="entry name" value="BIOFILM ARCHITECTURE MAINTENANCE PROTEIN MBAA"/>
    <property type="match status" value="1"/>
</dbReference>
<dbReference type="SMART" id="SM00052">
    <property type="entry name" value="EAL"/>
    <property type="match status" value="1"/>
</dbReference>
<sequence>MAAPRRPGRRRPLSRRDPLTGLRDRDSLLQRGQALLDTAAKERRRAAVALVDVDRLKQVNDALGHAAGDRLLVETAVRLRRTVGPHAVLARVGGDEFALVVRLEGDTEPQALAGSILAALGEPVHVDGVEVPTGASVGVALAGVDGTRVETLLAAADQLMYARKGGGPRPGVVTLSGRAAPADDDLAADLARALGGDGHGELRLHHQPQVRPDGTIVGFEALLRWQHPRLGPLGPAGFLPLAARHGLATALDDLAVRQALEDHAVLSVCAPEAGVSVNLSAHSLLDPALPDRLAGHLVDAGVDGSRLTLEVSESATGLSAGEPTAYAALGACGAGLSVQDFGTHRASLTSLWASPAVREVKLHPRLGAEVARDDEVARRVRALVYAAHGLGLRVVADGVETREAAAALEGLGCDAVQGFAVAPPTPLIDLVEWVGFWNRSHRRGPEAPAAPARGVPVGGQP</sequence>
<dbReference type="EMBL" id="JAFBBZ010000001">
    <property type="protein sequence ID" value="MBM7507580.1"/>
    <property type="molecule type" value="Genomic_DNA"/>
</dbReference>
<dbReference type="PROSITE" id="PS50887">
    <property type="entry name" value="GGDEF"/>
    <property type="match status" value="1"/>
</dbReference>
<dbReference type="PROSITE" id="PS50883">
    <property type="entry name" value="EAL"/>
    <property type="match status" value="1"/>
</dbReference>
<dbReference type="PANTHER" id="PTHR44757">
    <property type="entry name" value="DIGUANYLATE CYCLASE DGCP"/>
    <property type="match status" value="1"/>
</dbReference>
<dbReference type="CDD" id="cd01949">
    <property type="entry name" value="GGDEF"/>
    <property type="match status" value="1"/>
</dbReference>
<dbReference type="CDD" id="cd01948">
    <property type="entry name" value="EAL"/>
    <property type="match status" value="1"/>
</dbReference>
<dbReference type="NCBIfam" id="TIGR00254">
    <property type="entry name" value="GGDEF"/>
    <property type="match status" value="1"/>
</dbReference>
<accession>A0ABS2M8R4</accession>
<dbReference type="InterPro" id="IPR052155">
    <property type="entry name" value="Biofilm_reg_signaling"/>
</dbReference>
<dbReference type="Pfam" id="PF00990">
    <property type="entry name" value="GGDEF"/>
    <property type="match status" value="1"/>
</dbReference>
<feature type="region of interest" description="Disordered" evidence="1">
    <location>
        <begin position="1"/>
        <end position="20"/>
    </location>
</feature>
<feature type="domain" description="GGDEF" evidence="3">
    <location>
        <begin position="44"/>
        <end position="176"/>
    </location>
</feature>
<dbReference type="InterPro" id="IPR043128">
    <property type="entry name" value="Rev_trsase/Diguanyl_cyclase"/>
</dbReference>
<evidence type="ECO:0000259" key="3">
    <source>
        <dbReference type="PROSITE" id="PS50887"/>
    </source>
</evidence>
<protein>
    <submittedName>
        <fullName evidence="4">Diguanylate cyclase (GGDEF)-like protein</fullName>
    </submittedName>
</protein>
<dbReference type="Gene3D" id="3.20.20.450">
    <property type="entry name" value="EAL domain"/>
    <property type="match status" value="1"/>
</dbReference>
<comment type="caution">
    <text evidence="4">The sequence shown here is derived from an EMBL/GenBank/DDBJ whole genome shotgun (WGS) entry which is preliminary data.</text>
</comment>
<dbReference type="InterPro" id="IPR001633">
    <property type="entry name" value="EAL_dom"/>
</dbReference>
<reference evidence="4 5" key="1">
    <citation type="submission" date="2021-01" db="EMBL/GenBank/DDBJ databases">
        <title>Sequencing the genomes of 1000 actinobacteria strains.</title>
        <authorList>
            <person name="Klenk H.-P."/>
        </authorList>
    </citation>
    <scope>NUCLEOTIDE SEQUENCE [LARGE SCALE GENOMIC DNA]</scope>
    <source>
        <strain evidence="4 5">DSM 18239</strain>
    </source>
</reference>
<feature type="compositionally biased region" description="Basic residues" evidence="1">
    <location>
        <begin position="1"/>
        <end position="13"/>
    </location>
</feature>
<dbReference type="Proteomes" id="UP000732378">
    <property type="component" value="Unassembled WGS sequence"/>
</dbReference>
<proteinExistence type="predicted"/>
<feature type="domain" description="EAL" evidence="2">
    <location>
        <begin position="183"/>
        <end position="438"/>
    </location>
</feature>
<evidence type="ECO:0000259" key="2">
    <source>
        <dbReference type="PROSITE" id="PS50883"/>
    </source>
</evidence>
<dbReference type="SUPFAM" id="SSF55073">
    <property type="entry name" value="Nucleotide cyclase"/>
    <property type="match status" value="1"/>
</dbReference>
<keyword evidence="5" id="KW-1185">Reference proteome</keyword>
<dbReference type="Pfam" id="PF00563">
    <property type="entry name" value="EAL"/>
    <property type="match status" value="1"/>
</dbReference>